<evidence type="ECO:0000313" key="3">
    <source>
        <dbReference type="Proteomes" id="UP000423645"/>
    </source>
</evidence>
<dbReference type="EMBL" id="MN586022">
    <property type="protein sequence ID" value="QGJ92992.1"/>
    <property type="molecule type" value="Genomic_DNA"/>
</dbReference>
<reference evidence="2 3" key="1">
    <citation type="submission" date="2019-10" db="EMBL/GenBank/DDBJ databases">
        <authorList>
            <person name="Zack K.M."/>
            <person name="Garlena R.A."/>
            <person name="Russell D.A."/>
            <person name="Pope W.H."/>
            <person name="Jacobs-Sera D."/>
            <person name="Hatfull G.F."/>
        </authorList>
    </citation>
    <scope>NUCLEOTIDE SEQUENCE [LARGE SCALE GENOMIC DNA]</scope>
</reference>
<proteinExistence type="predicted"/>
<dbReference type="RefSeq" id="YP_010675623.1">
    <property type="nucleotide sequence ID" value="NC_071005.1"/>
</dbReference>
<feature type="region of interest" description="Disordered" evidence="1">
    <location>
        <begin position="1"/>
        <end position="36"/>
    </location>
</feature>
<keyword evidence="3" id="KW-1185">Reference proteome</keyword>
<protein>
    <submittedName>
        <fullName evidence="2">Uncharacterized protein</fullName>
    </submittedName>
</protein>
<organism evidence="2 3">
    <name type="scientific">Gordonia phage Chidiebere</name>
    <dbReference type="NCBI Taxonomy" id="2656530"/>
    <lineage>
        <taxon>Viruses</taxon>
        <taxon>Duplodnaviria</taxon>
        <taxon>Heunggongvirae</taxon>
        <taxon>Uroviricota</taxon>
        <taxon>Caudoviricetes</taxon>
        <taxon>Chidieberevirus</taxon>
        <taxon>Chidieberevirus chidiebere</taxon>
    </lineage>
</organism>
<dbReference type="KEGG" id="vg:77951946"/>
<name>A0A649VM18_9CAUD</name>
<sequence>MPGVRSGEKTIPVTWQQRTRQVEGRHSEKAAAKKVGARLHPNSGAGRIKFDASNEEAVYEFKDSGKSYSLNATYLLGLFKYAIKQGKDAYLVVKFANGVRVECKITRE</sequence>
<accession>A0A649VM18</accession>
<evidence type="ECO:0000313" key="2">
    <source>
        <dbReference type="EMBL" id="QGJ92992.1"/>
    </source>
</evidence>
<dbReference type="Proteomes" id="UP000423645">
    <property type="component" value="Segment"/>
</dbReference>
<dbReference type="GeneID" id="77951946"/>
<feature type="compositionally biased region" description="Basic and acidic residues" evidence="1">
    <location>
        <begin position="20"/>
        <end position="31"/>
    </location>
</feature>
<gene>
    <name evidence="2" type="primary">105</name>
    <name evidence="2" type="ORF">PBI_CHIDIEBERE_105</name>
</gene>
<evidence type="ECO:0000256" key="1">
    <source>
        <dbReference type="SAM" id="MobiDB-lite"/>
    </source>
</evidence>